<protein>
    <submittedName>
        <fullName evidence="3">Uncharacterized protein</fullName>
    </submittedName>
</protein>
<feature type="transmembrane region" description="Helical" evidence="2">
    <location>
        <begin position="228"/>
        <end position="251"/>
    </location>
</feature>
<comment type="caution">
    <text evidence="3">The sequence shown here is derived from an EMBL/GenBank/DDBJ whole genome shotgun (WGS) entry which is preliminary data.</text>
</comment>
<evidence type="ECO:0000256" key="1">
    <source>
        <dbReference type="SAM" id="MobiDB-lite"/>
    </source>
</evidence>
<feature type="region of interest" description="Disordered" evidence="1">
    <location>
        <begin position="260"/>
        <end position="291"/>
    </location>
</feature>
<evidence type="ECO:0000256" key="2">
    <source>
        <dbReference type="SAM" id="Phobius"/>
    </source>
</evidence>
<sequence length="407" mass="43377">MAAARTQRHPWPEKTAAPTPSYNERHASTSKQARQIVADQDAVAAAKTQCEVESANDVLSCFPTADVEIPQHQWATFVWNTNVPAFVQTERVDIYLFHGDSLEQIFLFGNQLNLKGQAAQVTAQVNDSWWGDRGSKWAGQNISYPFYWLITPHGEPLDDGRAIPQTTFSAIQTTFADSVVAAMLSSSESAASASAALTPATITTTTTGSPTVTPGIQSGAGSSPFPHYAIVIIVLGIVAVAALCGCMLFAIHRIRRQDARDVRRGARARVRSRSPSMREAAAAPGASAAPVPVPVPVPAVTHDASAAVPPPAAGPRPWPFSGVDAAIMADAFRAELRQRPPPLDEEEEEEAAHADPGRTETRSPSAEGTDMDIRSVKSARHGVAVESSTEGAFDARPSTATRRDLSL</sequence>
<keyword evidence="2" id="KW-0472">Membrane</keyword>
<dbReference type="AlphaFoldDB" id="A0AAD6Y691"/>
<keyword evidence="2" id="KW-1133">Transmembrane helix</keyword>
<reference evidence="3" key="1">
    <citation type="submission" date="2023-03" db="EMBL/GenBank/DDBJ databases">
        <title>Massive genome expansion in bonnet fungi (Mycena s.s.) driven by repeated elements and novel gene families across ecological guilds.</title>
        <authorList>
            <consortium name="Lawrence Berkeley National Laboratory"/>
            <person name="Harder C.B."/>
            <person name="Miyauchi S."/>
            <person name="Viragh M."/>
            <person name="Kuo A."/>
            <person name="Thoen E."/>
            <person name="Andreopoulos B."/>
            <person name="Lu D."/>
            <person name="Skrede I."/>
            <person name="Drula E."/>
            <person name="Henrissat B."/>
            <person name="Morin E."/>
            <person name="Kohler A."/>
            <person name="Barry K."/>
            <person name="LaButti K."/>
            <person name="Morin E."/>
            <person name="Salamov A."/>
            <person name="Lipzen A."/>
            <person name="Mereny Z."/>
            <person name="Hegedus B."/>
            <person name="Baldrian P."/>
            <person name="Stursova M."/>
            <person name="Weitz H."/>
            <person name="Taylor A."/>
            <person name="Grigoriev I.V."/>
            <person name="Nagy L.G."/>
            <person name="Martin F."/>
            <person name="Kauserud H."/>
        </authorList>
    </citation>
    <scope>NUCLEOTIDE SEQUENCE</scope>
    <source>
        <strain evidence="3">9144</strain>
    </source>
</reference>
<dbReference type="Proteomes" id="UP001219525">
    <property type="component" value="Unassembled WGS sequence"/>
</dbReference>
<organism evidence="3 4">
    <name type="scientific">Mycena pura</name>
    <dbReference type="NCBI Taxonomy" id="153505"/>
    <lineage>
        <taxon>Eukaryota</taxon>
        <taxon>Fungi</taxon>
        <taxon>Dikarya</taxon>
        <taxon>Basidiomycota</taxon>
        <taxon>Agaricomycotina</taxon>
        <taxon>Agaricomycetes</taxon>
        <taxon>Agaricomycetidae</taxon>
        <taxon>Agaricales</taxon>
        <taxon>Marasmiineae</taxon>
        <taxon>Mycenaceae</taxon>
        <taxon>Mycena</taxon>
    </lineage>
</organism>
<keyword evidence="4" id="KW-1185">Reference proteome</keyword>
<keyword evidence="2" id="KW-0812">Transmembrane</keyword>
<evidence type="ECO:0000313" key="3">
    <source>
        <dbReference type="EMBL" id="KAJ7196122.1"/>
    </source>
</evidence>
<name>A0AAD6Y691_9AGAR</name>
<accession>A0AAD6Y691</accession>
<proteinExistence type="predicted"/>
<feature type="compositionally biased region" description="Basic and acidic residues" evidence="1">
    <location>
        <begin position="351"/>
        <end position="361"/>
    </location>
</feature>
<feature type="region of interest" description="Disordered" evidence="1">
    <location>
        <begin position="340"/>
        <end position="407"/>
    </location>
</feature>
<gene>
    <name evidence="3" type="ORF">GGX14DRAFT_673968</name>
</gene>
<feature type="compositionally biased region" description="Low complexity" evidence="1">
    <location>
        <begin position="273"/>
        <end position="290"/>
    </location>
</feature>
<feature type="region of interest" description="Disordered" evidence="1">
    <location>
        <begin position="1"/>
        <end position="31"/>
    </location>
</feature>
<evidence type="ECO:0000313" key="4">
    <source>
        <dbReference type="Proteomes" id="UP001219525"/>
    </source>
</evidence>
<dbReference type="EMBL" id="JARJCW010000086">
    <property type="protein sequence ID" value="KAJ7196122.1"/>
    <property type="molecule type" value="Genomic_DNA"/>
</dbReference>